<feature type="transmembrane region" description="Helical" evidence="2">
    <location>
        <begin position="69"/>
        <end position="89"/>
    </location>
</feature>
<keyword evidence="2" id="KW-0472">Membrane</keyword>
<evidence type="ECO:0000256" key="2">
    <source>
        <dbReference type="SAM" id="Phobius"/>
    </source>
</evidence>
<sequence>MDVPPVHSPAVFPAVLFTPGERLGWSFRDPGVHQRPFPKPEPQVEPVPQRLHTVAEQAWARTRRRLLRISGRAVLVTAAVGLAGAVFHLPMRGPFLALLGFTAGVTGVIVAWGYRRHTAVRRAERRRRRRHARRLAAWRVERAAFDAAERERVAAYPRWGAAAPAPGARRIDVIGGNLWAWEALLAVFGASLLGTRGPVTMVDLTGEDVCRSTRDLAEAHQLSVAVQRLPAELARSDLLGGLRAEQVVDVLVESMHGGEAPADRSARATDDRILSAVCHVLGDNMSIGRVGAALRVLMDEPGATPELTDDERGQVAALFSDEYRRGAFDQIRRMEAHLHPIRDLGSDKRPQPDADLTCLTTVTSGHTARGDLLNDLIVQWLTRRVAEQPDRTRALLITGADHLAHRHIQALTNICDRRHVLLVLLHAHLRDTALQSLGAGPVAFMKLGHHEQATAAADFIGHDHSFVVSGLTHTTSSEHSTSHARSEGGSRERSHSHSDSTSSDHTDPLPFDHTRSRTTSRTWGSGQNWSTTTTTSDGSSWSDATNLQRVHEHTVQPRTLQNLPDYALLLVEPHPDGPTLQAVEFHPVISTLPDVSMDPLPNLSTTRPATESARTHKLSYQDSQLPHPTWPSAAPPPIHDLPENPRRQEGSW</sequence>
<feature type="compositionally biased region" description="Basic and acidic residues" evidence="1">
    <location>
        <begin position="640"/>
        <end position="652"/>
    </location>
</feature>
<dbReference type="Proteomes" id="UP001058271">
    <property type="component" value="Chromosome"/>
</dbReference>
<dbReference type="RefSeq" id="WP_260725908.1">
    <property type="nucleotide sequence ID" value="NZ_BAAABS010000026.1"/>
</dbReference>
<evidence type="ECO:0000256" key="1">
    <source>
        <dbReference type="SAM" id="MobiDB-lite"/>
    </source>
</evidence>
<feature type="transmembrane region" description="Helical" evidence="2">
    <location>
        <begin position="95"/>
        <end position="114"/>
    </location>
</feature>
<protein>
    <submittedName>
        <fullName evidence="3">Uncharacterized protein</fullName>
    </submittedName>
</protein>
<name>A0ABY5Z6C1_9ACTN</name>
<evidence type="ECO:0000313" key="4">
    <source>
        <dbReference type="Proteomes" id="UP001058271"/>
    </source>
</evidence>
<proteinExistence type="predicted"/>
<feature type="region of interest" description="Disordered" evidence="1">
    <location>
        <begin position="596"/>
        <end position="652"/>
    </location>
</feature>
<organism evidence="3 4">
    <name type="scientific">Dactylosporangium roseum</name>
    <dbReference type="NCBI Taxonomy" id="47989"/>
    <lineage>
        <taxon>Bacteria</taxon>
        <taxon>Bacillati</taxon>
        <taxon>Actinomycetota</taxon>
        <taxon>Actinomycetes</taxon>
        <taxon>Micromonosporales</taxon>
        <taxon>Micromonosporaceae</taxon>
        <taxon>Dactylosporangium</taxon>
    </lineage>
</organism>
<evidence type="ECO:0000313" key="3">
    <source>
        <dbReference type="EMBL" id="UWZ36570.1"/>
    </source>
</evidence>
<accession>A0ABY5Z6C1</accession>
<feature type="region of interest" description="Disordered" evidence="1">
    <location>
        <begin position="472"/>
        <end position="542"/>
    </location>
</feature>
<reference evidence="3" key="1">
    <citation type="submission" date="2021-04" db="EMBL/GenBank/DDBJ databases">
        <title>Biosynthetic gene clusters of Dactylosporangioum roseum.</title>
        <authorList>
            <person name="Hartkoorn R.C."/>
            <person name="Beaudoing E."/>
            <person name="Hot D."/>
            <person name="Moureu S."/>
        </authorList>
    </citation>
    <scope>NUCLEOTIDE SEQUENCE</scope>
    <source>
        <strain evidence="3">NRRL B-16295</strain>
    </source>
</reference>
<dbReference type="EMBL" id="CP073721">
    <property type="protein sequence ID" value="UWZ36570.1"/>
    <property type="molecule type" value="Genomic_DNA"/>
</dbReference>
<gene>
    <name evidence="3" type="ORF">Drose_37115</name>
</gene>
<keyword evidence="2" id="KW-0812">Transmembrane</keyword>
<feature type="compositionally biased region" description="Low complexity" evidence="1">
    <location>
        <begin position="517"/>
        <end position="542"/>
    </location>
</feature>
<keyword evidence="2" id="KW-1133">Transmembrane helix</keyword>
<feature type="compositionally biased region" description="Basic and acidic residues" evidence="1">
    <location>
        <begin position="480"/>
        <end position="515"/>
    </location>
</feature>
<keyword evidence="4" id="KW-1185">Reference proteome</keyword>